<keyword evidence="2" id="KW-1185">Reference proteome</keyword>
<evidence type="ECO:0000313" key="1">
    <source>
        <dbReference type="EMBL" id="QJQ32892.1"/>
    </source>
</evidence>
<organism evidence="1 2">
    <name type="scientific">Sphingomonas lacunae</name>
    <dbReference type="NCBI Taxonomy" id="2698828"/>
    <lineage>
        <taxon>Bacteria</taxon>
        <taxon>Pseudomonadati</taxon>
        <taxon>Pseudomonadota</taxon>
        <taxon>Alphaproteobacteria</taxon>
        <taxon>Sphingomonadales</taxon>
        <taxon>Sphingomonadaceae</taxon>
        <taxon>Sphingomonas</taxon>
    </lineage>
</organism>
<name>A0A6M4AX21_9SPHN</name>
<protein>
    <submittedName>
        <fullName evidence="1">Uncharacterized protein</fullName>
    </submittedName>
</protein>
<dbReference type="AlphaFoldDB" id="A0A6M4AX21"/>
<dbReference type="EMBL" id="CP053015">
    <property type="protein sequence ID" value="QJQ32892.1"/>
    <property type="molecule type" value="Genomic_DNA"/>
</dbReference>
<dbReference type="Proteomes" id="UP000503018">
    <property type="component" value="Chromosome"/>
</dbReference>
<dbReference type="KEGG" id="slan:GV829_10930"/>
<reference evidence="1 2" key="1">
    <citation type="submission" date="2020-01" db="EMBL/GenBank/DDBJ databases">
        <title>Sphingomonas sp. strain CSW-10.</title>
        <authorList>
            <person name="Chen W.-M."/>
        </authorList>
    </citation>
    <scope>NUCLEOTIDE SEQUENCE [LARGE SCALE GENOMIC DNA]</scope>
    <source>
        <strain evidence="1 2">CSW-10</strain>
    </source>
</reference>
<proteinExistence type="predicted"/>
<accession>A0A6M4AX21</accession>
<dbReference type="RefSeq" id="WP_169946609.1">
    <property type="nucleotide sequence ID" value="NZ_CP053015.1"/>
</dbReference>
<sequence length="78" mass="8414">MNDGSFLDARTRLETALSRLEQQFALLDARLQAHLAAPPPADANLLARHDALKADVASVIAELDEMLGSPAEMNLHHG</sequence>
<evidence type="ECO:0000313" key="2">
    <source>
        <dbReference type="Proteomes" id="UP000503018"/>
    </source>
</evidence>
<gene>
    <name evidence="1" type="ORF">GV829_10930</name>
</gene>